<dbReference type="Gene3D" id="3.40.50.10420">
    <property type="entry name" value="NagB/RpiA/CoA transferase-like"/>
    <property type="match status" value="1"/>
</dbReference>
<evidence type="ECO:0000259" key="1">
    <source>
        <dbReference type="Pfam" id="PF02589"/>
    </source>
</evidence>
<proteinExistence type="predicted"/>
<dbReference type="AlphaFoldDB" id="A0A4V6MYT5"/>
<reference evidence="2 3" key="1">
    <citation type="submission" date="2019-02" db="EMBL/GenBank/DDBJ databases">
        <title>Arcanobacterium bovis sp. nov., isolated from the milk of a cow with mastitis.</title>
        <authorList>
            <person name="Sammra O."/>
            <person name="Foster G."/>
            <person name="Hassan A."/>
            <person name="Alssahen M."/>
            <person name="Laemmler C."/>
            <person name="Borowiak M."/>
            <person name="Malorny B."/>
            <person name="Abdulmawjood A."/>
        </authorList>
    </citation>
    <scope>NUCLEOTIDE SEQUENCE [LARGE SCALE GENOMIC DNA]</scope>
    <source>
        <strain evidence="2 3">C605018/01/1</strain>
    </source>
</reference>
<accession>A0A4V6MYT5</accession>
<evidence type="ECO:0000313" key="3">
    <source>
        <dbReference type="Proteomes" id="UP000293036"/>
    </source>
</evidence>
<protein>
    <submittedName>
        <fullName evidence="2">Lactate utilization protein C</fullName>
    </submittedName>
</protein>
<keyword evidence="3" id="KW-1185">Reference proteome</keyword>
<comment type="caution">
    <text evidence="2">The sequence shown here is derived from an EMBL/GenBank/DDBJ whole genome shotgun (WGS) entry which is preliminary data.</text>
</comment>
<name>A0A4V6MYT5_9ACTO</name>
<evidence type="ECO:0000313" key="2">
    <source>
        <dbReference type="EMBL" id="TBW22829.1"/>
    </source>
</evidence>
<dbReference type="PANTHER" id="PTHR43682:SF1">
    <property type="entry name" value="LACTATE UTILIZATION PROTEIN C"/>
    <property type="match status" value="1"/>
</dbReference>
<dbReference type="EMBL" id="SJDT01000002">
    <property type="protein sequence ID" value="TBW22829.1"/>
    <property type="molecule type" value="Genomic_DNA"/>
</dbReference>
<dbReference type="Pfam" id="PF02589">
    <property type="entry name" value="LUD_dom"/>
    <property type="match status" value="1"/>
</dbReference>
<dbReference type="PANTHER" id="PTHR43682">
    <property type="entry name" value="LACTATE UTILIZATION PROTEIN C"/>
    <property type="match status" value="1"/>
</dbReference>
<dbReference type="SUPFAM" id="SSF100950">
    <property type="entry name" value="NagB/RpiA/CoA transferase-like"/>
    <property type="match status" value="1"/>
</dbReference>
<feature type="domain" description="LUD" evidence="1">
    <location>
        <begin position="46"/>
        <end position="213"/>
    </location>
</feature>
<dbReference type="InterPro" id="IPR003741">
    <property type="entry name" value="LUD_dom"/>
</dbReference>
<dbReference type="InterPro" id="IPR024185">
    <property type="entry name" value="FTHF_cligase-like_sf"/>
</dbReference>
<dbReference type="Proteomes" id="UP000293036">
    <property type="component" value="Unassembled WGS sequence"/>
</dbReference>
<sequence length="215" mass="23101">MSARDDILQAVRQALSTQTVPAPEPMRNYRRTSQDAPGSEAVIVDLIEKLEDYTAQVVRCKAEGIADAIDSFLADSSSVVVPKGLTQDWKDAAARSGRKLHEDSVDAPLSNDELNQIDAVVTASAVAISMSGTIILDGEPNQGRRAITLIPDTHVIVLNAKDVYPTVPQAVEILGENPTRPFTWIAGPSATSDIELVRVDGVHGPRNLRVVIVES</sequence>
<organism evidence="2 3">
    <name type="scientific">Arcanobacterium bovis</name>
    <dbReference type="NCBI Taxonomy" id="2529275"/>
    <lineage>
        <taxon>Bacteria</taxon>
        <taxon>Bacillati</taxon>
        <taxon>Actinomycetota</taxon>
        <taxon>Actinomycetes</taxon>
        <taxon>Actinomycetales</taxon>
        <taxon>Actinomycetaceae</taxon>
        <taxon>Arcanobacterium</taxon>
    </lineage>
</organism>
<gene>
    <name evidence="2" type="ORF">EZJ44_02690</name>
</gene>
<dbReference type="InterPro" id="IPR037171">
    <property type="entry name" value="NagB/RpiA_transferase-like"/>
</dbReference>
<dbReference type="RefSeq" id="WP_131279870.1">
    <property type="nucleotide sequence ID" value="NZ_JBHSLR010000009.1"/>
</dbReference>
<dbReference type="OrthoDB" id="9794187at2"/>